<dbReference type="KEGG" id="snw:BBN63_02185"/>
<organism evidence="2 3">
    <name type="scientific">Streptomyces niveus</name>
    <name type="common">Streptomyces spheroides</name>
    <dbReference type="NCBI Taxonomy" id="193462"/>
    <lineage>
        <taxon>Bacteria</taxon>
        <taxon>Bacillati</taxon>
        <taxon>Actinomycetota</taxon>
        <taxon>Actinomycetes</taxon>
        <taxon>Kitasatosporales</taxon>
        <taxon>Streptomycetaceae</taxon>
        <taxon>Streptomyces</taxon>
    </lineage>
</organism>
<accession>A0A1U9R253</accession>
<feature type="signal peptide" evidence="1">
    <location>
        <begin position="1"/>
        <end position="37"/>
    </location>
</feature>
<dbReference type="EMBL" id="CP018047">
    <property type="protein sequence ID" value="AQU70586.1"/>
    <property type="molecule type" value="Genomic_DNA"/>
</dbReference>
<name>A0A1U9R253_STRNV</name>
<keyword evidence="1" id="KW-0732">Signal</keyword>
<evidence type="ECO:0000256" key="1">
    <source>
        <dbReference type="SAM" id="SignalP"/>
    </source>
</evidence>
<evidence type="ECO:0008006" key="4">
    <source>
        <dbReference type="Google" id="ProtNLM"/>
    </source>
</evidence>
<dbReference type="AlphaFoldDB" id="A0A1U9R253"/>
<dbReference type="PIRSF" id="PIRSF029958">
    <property type="entry name" value="Necrosis-inducing_protein"/>
    <property type="match status" value="1"/>
</dbReference>
<dbReference type="Proteomes" id="UP000189677">
    <property type="component" value="Chromosome"/>
</dbReference>
<sequence>MPPAKRTGSPRRLGRIALTSFAGALALVVAAPATAYADPPRALPGNAGGQEQTFQPAYDYDRDGCYASPAIGPDGTIAPGLGMGGDVNGNCRDLSDLENTNGYSREKCNNGWCAIMYASYFEKDQVSLGGGSAGHRHDWEHVVVWVRDNNVEYVSTSAHGGFSVHNRSQIQFDGTHAKIVYHKDGGSTHAFRAASTGDEPPENHKGTWQYPTLVGWEGYPAGLRDKLSGADFGSATLGIKDSTFNSHLAKAKPADIPFDPNA</sequence>
<gene>
    <name evidence="2" type="ORF">BBN63_02185</name>
</gene>
<dbReference type="InterPro" id="IPR008701">
    <property type="entry name" value="NPP1"/>
</dbReference>
<dbReference type="PANTHER" id="PTHR33657:SF6">
    <property type="entry name" value="SECRETED PROTEIN"/>
    <property type="match status" value="1"/>
</dbReference>
<dbReference type="Pfam" id="PF05630">
    <property type="entry name" value="NPP1"/>
    <property type="match status" value="1"/>
</dbReference>
<proteinExistence type="predicted"/>
<dbReference type="PANTHER" id="PTHR33657">
    <property type="entry name" value="DOMAIN PROTEIN, PUTATIVE (AFU_ORTHOLOGUE AFUA_5G00600)-RELATED"/>
    <property type="match status" value="1"/>
</dbReference>
<evidence type="ECO:0000313" key="2">
    <source>
        <dbReference type="EMBL" id="AQU70586.1"/>
    </source>
</evidence>
<keyword evidence="3" id="KW-1185">Reference proteome</keyword>
<reference evidence="2 3" key="1">
    <citation type="submission" date="2016-11" db="EMBL/GenBank/DDBJ databases">
        <title>Complete genome sequence of Streptomyces niveus SCSIO 3406.</title>
        <authorList>
            <person name="Zhu Q."/>
            <person name="Cheng W."/>
            <person name="Song Y."/>
            <person name="Li Q."/>
            <person name="Ju J."/>
        </authorList>
    </citation>
    <scope>NUCLEOTIDE SEQUENCE [LARGE SCALE GENOMIC DNA]</scope>
    <source>
        <strain evidence="2 3">SCSIO 3406</strain>
    </source>
</reference>
<evidence type="ECO:0000313" key="3">
    <source>
        <dbReference type="Proteomes" id="UP000189677"/>
    </source>
</evidence>
<protein>
    <recommendedName>
        <fullName evidence="4">Necrosis inducing protein (NPP1)</fullName>
    </recommendedName>
</protein>
<feature type="chain" id="PRO_5012459867" description="Necrosis inducing protein (NPP1)" evidence="1">
    <location>
        <begin position="38"/>
        <end position="262"/>
    </location>
</feature>